<organism evidence="4 5">
    <name type="scientific">Salipiger mucosus DSM 16094</name>
    <dbReference type="NCBI Taxonomy" id="1123237"/>
    <lineage>
        <taxon>Bacteria</taxon>
        <taxon>Pseudomonadati</taxon>
        <taxon>Pseudomonadota</taxon>
        <taxon>Alphaproteobacteria</taxon>
        <taxon>Rhodobacterales</taxon>
        <taxon>Roseobacteraceae</taxon>
        <taxon>Salipiger</taxon>
    </lineage>
</organism>
<comment type="catalytic activity">
    <reaction evidence="1">
        <text>a beta-lactam + H2O = a substituted beta-amino acid</text>
        <dbReference type="Rhea" id="RHEA:20401"/>
        <dbReference type="ChEBI" id="CHEBI:15377"/>
        <dbReference type="ChEBI" id="CHEBI:35627"/>
        <dbReference type="ChEBI" id="CHEBI:140347"/>
        <dbReference type="EC" id="3.5.2.6"/>
    </reaction>
</comment>
<dbReference type="STRING" id="1123237.Salmuc_05652"/>
<feature type="domain" description="Beta-lactamase class A catalytic" evidence="3">
    <location>
        <begin position="143"/>
        <end position="235"/>
    </location>
</feature>
<dbReference type="RefSeq" id="WP_020038456.1">
    <property type="nucleotide sequence ID" value="NZ_KE557278.1"/>
</dbReference>
<dbReference type="Pfam" id="PF13354">
    <property type="entry name" value="Beta-lactamase2"/>
    <property type="match status" value="1"/>
</dbReference>
<dbReference type="eggNOG" id="COG2367">
    <property type="taxonomic scope" value="Bacteria"/>
</dbReference>
<dbReference type="AlphaFoldDB" id="S9S0E8"/>
<dbReference type="GO" id="GO:0030655">
    <property type="term" value="P:beta-lactam antibiotic catabolic process"/>
    <property type="evidence" value="ECO:0007669"/>
    <property type="project" value="InterPro"/>
</dbReference>
<dbReference type="InterPro" id="IPR045155">
    <property type="entry name" value="Beta-lactam_cat"/>
</dbReference>
<dbReference type="Gene3D" id="3.40.710.10">
    <property type="entry name" value="DD-peptidase/beta-lactamase superfamily"/>
    <property type="match status" value="1"/>
</dbReference>
<dbReference type="InterPro" id="IPR000871">
    <property type="entry name" value="Beta-lactam_class-A"/>
</dbReference>
<protein>
    <submittedName>
        <fullName evidence="4">Beta-lactamase related protein</fullName>
    </submittedName>
</protein>
<gene>
    <name evidence="4" type="ORF">Salmuc_05652</name>
</gene>
<name>S9S0E8_9RHOB</name>
<sequence length="388" mass="41401">MRLCHALAGLLIAALGATGAGAQTAEEVLERLLTEGADAVTFSQQFRDQVSVETVQRVLDRFRDDYGEMRALRFEEESGAVIYDGHRLPVSFALNDAGEVALLRFDPAERIVGDLAEAVVAFHELGADVAWLATREGEVLSAQDADAPLAVGSAYKLGVLSVLVADIEEGARDWADVVRIADADRSLPSGRMQDFPADAPVTLHTAALAMIAESDNTGADLLTRVLGRDRVAERLGIAAEDFLTTREFFGLKADADLRARWREAEAAERPALAREAAGTLPDAADVMAPYTAGVEWEIPLERLCALIEPLADEPLMQVNPGPLRGSDWARVAYKGGSETGVVNFTAFLRDPAGQGHCLALTVNDPEAVSLEEAAAAFRTAAGALRLAP</sequence>
<dbReference type="EMBL" id="APVH01000035">
    <property type="protein sequence ID" value="EPX79709.1"/>
    <property type="molecule type" value="Genomic_DNA"/>
</dbReference>
<dbReference type="Proteomes" id="UP000015347">
    <property type="component" value="Unassembled WGS sequence"/>
</dbReference>
<dbReference type="SUPFAM" id="SSF56601">
    <property type="entry name" value="beta-lactamase/transpeptidase-like"/>
    <property type="match status" value="1"/>
</dbReference>
<dbReference type="InterPro" id="IPR012338">
    <property type="entry name" value="Beta-lactam/transpept-like"/>
</dbReference>
<dbReference type="GO" id="GO:0046677">
    <property type="term" value="P:response to antibiotic"/>
    <property type="evidence" value="ECO:0007669"/>
    <property type="project" value="InterPro"/>
</dbReference>
<evidence type="ECO:0000313" key="5">
    <source>
        <dbReference type="Proteomes" id="UP000015347"/>
    </source>
</evidence>
<keyword evidence="2" id="KW-0732">Signal</keyword>
<feature type="signal peptide" evidence="2">
    <location>
        <begin position="1"/>
        <end position="22"/>
    </location>
</feature>
<dbReference type="PANTHER" id="PTHR35333">
    <property type="entry name" value="BETA-LACTAMASE"/>
    <property type="match status" value="1"/>
</dbReference>
<keyword evidence="5" id="KW-1185">Reference proteome</keyword>
<evidence type="ECO:0000259" key="3">
    <source>
        <dbReference type="Pfam" id="PF13354"/>
    </source>
</evidence>
<proteinExistence type="predicted"/>
<accession>S9S0E8</accession>
<comment type="caution">
    <text evidence="4">The sequence shown here is derived from an EMBL/GenBank/DDBJ whole genome shotgun (WGS) entry which is preliminary data.</text>
</comment>
<dbReference type="PANTHER" id="PTHR35333:SF5">
    <property type="entry name" value="CONSERVED LIPOPROTEIN LPQF-RELATED"/>
    <property type="match status" value="1"/>
</dbReference>
<dbReference type="GO" id="GO:0008800">
    <property type="term" value="F:beta-lactamase activity"/>
    <property type="evidence" value="ECO:0007669"/>
    <property type="project" value="UniProtKB-EC"/>
</dbReference>
<evidence type="ECO:0000313" key="4">
    <source>
        <dbReference type="EMBL" id="EPX79709.1"/>
    </source>
</evidence>
<dbReference type="HOGENOM" id="CLU_042385_0_0_5"/>
<reference evidence="5" key="1">
    <citation type="journal article" date="2014" name="Stand. Genomic Sci.">
        <title>Genome sequence of the exopolysaccharide-producing Salipiger mucosus type strain (DSM 16094(T)), a moderately halophilic member of the Roseobacter clade.</title>
        <authorList>
            <person name="Riedel T."/>
            <person name="Spring S."/>
            <person name="Fiebig A."/>
            <person name="Petersen J."/>
            <person name="Kyrpides N.C."/>
            <person name="Goker M."/>
            <person name="Klenk H.P."/>
        </authorList>
    </citation>
    <scope>NUCLEOTIDE SEQUENCE [LARGE SCALE GENOMIC DNA]</scope>
    <source>
        <strain evidence="5">DSM 16094</strain>
    </source>
</reference>
<evidence type="ECO:0000256" key="2">
    <source>
        <dbReference type="SAM" id="SignalP"/>
    </source>
</evidence>
<feature type="chain" id="PRO_5004556452" evidence="2">
    <location>
        <begin position="23"/>
        <end position="388"/>
    </location>
</feature>
<evidence type="ECO:0000256" key="1">
    <source>
        <dbReference type="ARBA" id="ARBA00001526"/>
    </source>
</evidence>